<comment type="similarity">
    <text evidence="4">Belongs to the Nudix hydrolase family.</text>
</comment>
<dbReference type="GO" id="GO:0016787">
    <property type="term" value="F:hydrolase activity"/>
    <property type="evidence" value="ECO:0007669"/>
    <property type="project" value="UniProtKB-KW"/>
</dbReference>
<dbReference type="InterPro" id="IPR000086">
    <property type="entry name" value="NUDIX_hydrolase_dom"/>
</dbReference>
<dbReference type="PANTHER" id="PTHR43222">
    <property type="entry name" value="NUDIX HYDROLASE 23"/>
    <property type="match status" value="1"/>
</dbReference>
<keyword evidence="3" id="KW-0460">Magnesium</keyword>
<protein>
    <submittedName>
        <fullName evidence="6">NUDIX hydrolase</fullName>
    </submittedName>
</protein>
<evidence type="ECO:0000256" key="4">
    <source>
        <dbReference type="RuleBase" id="RU003476"/>
    </source>
</evidence>
<evidence type="ECO:0000313" key="7">
    <source>
        <dbReference type="Proteomes" id="UP001057877"/>
    </source>
</evidence>
<comment type="cofactor">
    <cofactor evidence="1">
        <name>Mg(2+)</name>
        <dbReference type="ChEBI" id="CHEBI:18420"/>
    </cofactor>
</comment>
<dbReference type="Proteomes" id="UP001057877">
    <property type="component" value="Chromosome"/>
</dbReference>
<evidence type="ECO:0000313" key="6">
    <source>
        <dbReference type="EMBL" id="UVI33144.1"/>
    </source>
</evidence>
<keyword evidence="7" id="KW-1185">Reference proteome</keyword>
<evidence type="ECO:0000259" key="5">
    <source>
        <dbReference type="PROSITE" id="PS51462"/>
    </source>
</evidence>
<dbReference type="InterPro" id="IPR020084">
    <property type="entry name" value="NUDIX_hydrolase_CS"/>
</dbReference>
<dbReference type="PANTHER" id="PTHR43222:SF2">
    <property type="entry name" value="NUDIX HYDROLASE 23, CHLOROPLASTIC"/>
    <property type="match status" value="1"/>
</dbReference>
<dbReference type="EMBL" id="CP091430">
    <property type="protein sequence ID" value="UVI33144.1"/>
    <property type="molecule type" value="Genomic_DNA"/>
</dbReference>
<accession>A0ABY5SGN4</accession>
<evidence type="ECO:0000256" key="2">
    <source>
        <dbReference type="ARBA" id="ARBA00022801"/>
    </source>
</evidence>
<name>A0ABY5SGN4_9BACL</name>
<dbReference type="Pfam" id="PF14803">
    <property type="entry name" value="Zn_ribbon_Nudix"/>
    <property type="match status" value="1"/>
</dbReference>
<keyword evidence="2 4" id="KW-0378">Hydrolase</keyword>
<dbReference type="PRINTS" id="PR00502">
    <property type="entry name" value="NUDIXFAMILY"/>
</dbReference>
<dbReference type="PROSITE" id="PS51462">
    <property type="entry name" value="NUDIX"/>
    <property type="match status" value="1"/>
</dbReference>
<dbReference type="RefSeq" id="WP_258389197.1">
    <property type="nucleotide sequence ID" value="NZ_CP091430.1"/>
</dbReference>
<dbReference type="Pfam" id="PF00293">
    <property type="entry name" value="NUDIX"/>
    <property type="match status" value="1"/>
</dbReference>
<evidence type="ECO:0000256" key="3">
    <source>
        <dbReference type="ARBA" id="ARBA00022842"/>
    </source>
</evidence>
<dbReference type="SUPFAM" id="SSF55811">
    <property type="entry name" value="Nudix"/>
    <property type="match status" value="1"/>
</dbReference>
<gene>
    <name evidence="6" type="ORF">L1F29_15455</name>
</gene>
<organism evidence="6 7">
    <name type="scientific">Paenibacillus spongiae</name>
    <dbReference type="NCBI Taxonomy" id="2909671"/>
    <lineage>
        <taxon>Bacteria</taxon>
        <taxon>Bacillati</taxon>
        <taxon>Bacillota</taxon>
        <taxon>Bacilli</taxon>
        <taxon>Bacillales</taxon>
        <taxon>Paenibacillaceae</taxon>
        <taxon>Paenibacillus</taxon>
    </lineage>
</organism>
<proteinExistence type="inferred from homology"/>
<dbReference type="InterPro" id="IPR029401">
    <property type="entry name" value="Nudix_N"/>
</dbReference>
<feature type="domain" description="Nudix hydrolase" evidence="5">
    <location>
        <begin position="48"/>
        <end position="174"/>
    </location>
</feature>
<dbReference type="InterPro" id="IPR020476">
    <property type="entry name" value="Nudix_hydrolase"/>
</dbReference>
<sequence length="179" mass="20243">MNYPEIVLPRLRYQYCPKCRTELIKKVINDDNIERVCCPSCNWVHFPANAMGVVILITTENGIVSILPPNAPKEYPAALPGGHGEYGESPEEAAIREAFEETGFNVEITHFLGWEFKKNMSYPGPMINFYFEAKAIAGGIRDSEEGRVKIFALEEFPPISPQRGGSKKTMELYLERIKN</sequence>
<reference evidence="6" key="1">
    <citation type="submission" date="2022-01" db="EMBL/GenBank/DDBJ databases">
        <title>Paenibacillus spongiae sp. nov., isolated from marine sponge.</title>
        <authorList>
            <person name="Li Z."/>
            <person name="Zhang M."/>
        </authorList>
    </citation>
    <scope>NUCLEOTIDE SEQUENCE</scope>
    <source>
        <strain evidence="6">PHS-Z3</strain>
    </source>
</reference>
<dbReference type="PROSITE" id="PS00893">
    <property type="entry name" value="NUDIX_BOX"/>
    <property type="match status" value="1"/>
</dbReference>
<dbReference type="Gene3D" id="2.20.70.10">
    <property type="match status" value="1"/>
</dbReference>
<dbReference type="Gene3D" id="3.90.79.10">
    <property type="entry name" value="Nucleoside Triphosphate Pyrophosphohydrolase"/>
    <property type="match status" value="1"/>
</dbReference>
<dbReference type="InterPro" id="IPR015797">
    <property type="entry name" value="NUDIX_hydrolase-like_dom_sf"/>
</dbReference>
<evidence type="ECO:0000256" key="1">
    <source>
        <dbReference type="ARBA" id="ARBA00001946"/>
    </source>
</evidence>